<evidence type="ECO:0000313" key="2">
    <source>
        <dbReference type="Proteomes" id="UP000319976"/>
    </source>
</evidence>
<dbReference type="AlphaFoldDB" id="A0A517TAY5"/>
<dbReference type="KEGG" id="chya:V22_27840"/>
<accession>A0A517TAY5</accession>
<gene>
    <name evidence="1" type="ORF">V22_27840</name>
</gene>
<protein>
    <submittedName>
        <fullName evidence="1">Uncharacterized protein</fullName>
    </submittedName>
</protein>
<proteinExistence type="predicted"/>
<evidence type="ECO:0000313" key="1">
    <source>
        <dbReference type="EMBL" id="QDT65529.1"/>
    </source>
</evidence>
<sequence>MSIKSQHSATCRKLSTLQSESDEFSNLVIPSRPLPHRMFHTVIETVVKTFSYVNRDGESLELEQSSQLEWFSELDGFWMPVIRHGETDFAVNLRLSHRSVCSNDLTLVTRSELHVSP</sequence>
<keyword evidence="2" id="KW-1185">Reference proteome</keyword>
<dbReference type="Proteomes" id="UP000319976">
    <property type="component" value="Chromosome"/>
</dbReference>
<reference evidence="1 2" key="1">
    <citation type="submission" date="2019-02" db="EMBL/GenBank/DDBJ databases">
        <title>Deep-cultivation of Planctomycetes and their phenomic and genomic characterization uncovers novel biology.</title>
        <authorList>
            <person name="Wiegand S."/>
            <person name="Jogler M."/>
            <person name="Boedeker C."/>
            <person name="Pinto D."/>
            <person name="Vollmers J."/>
            <person name="Rivas-Marin E."/>
            <person name="Kohn T."/>
            <person name="Peeters S.H."/>
            <person name="Heuer A."/>
            <person name="Rast P."/>
            <person name="Oberbeckmann S."/>
            <person name="Bunk B."/>
            <person name="Jeske O."/>
            <person name="Meyerdierks A."/>
            <person name="Storesund J.E."/>
            <person name="Kallscheuer N."/>
            <person name="Luecker S."/>
            <person name="Lage O.M."/>
            <person name="Pohl T."/>
            <person name="Merkel B.J."/>
            <person name="Hornburger P."/>
            <person name="Mueller R.-W."/>
            <person name="Bruemmer F."/>
            <person name="Labrenz M."/>
            <person name="Spormann A.M."/>
            <person name="Op den Camp H."/>
            <person name="Overmann J."/>
            <person name="Amann R."/>
            <person name="Jetten M.S.M."/>
            <person name="Mascher T."/>
            <person name="Medema M.H."/>
            <person name="Devos D.P."/>
            <person name="Kaster A.-K."/>
            <person name="Ovreas L."/>
            <person name="Rohde M."/>
            <person name="Galperin M.Y."/>
            <person name="Jogler C."/>
        </authorList>
    </citation>
    <scope>NUCLEOTIDE SEQUENCE [LARGE SCALE GENOMIC DNA]</scope>
    <source>
        <strain evidence="1 2">V22</strain>
    </source>
</reference>
<organism evidence="1 2">
    <name type="scientific">Calycomorphotria hydatis</name>
    <dbReference type="NCBI Taxonomy" id="2528027"/>
    <lineage>
        <taxon>Bacteria</taxon>
        <taxon>Pseudomonadati</taxon>
        <taxon>Planctomycetota</taxon>
        <taxon>Planctomycetia</taxon>
        <taxon>Planctomycetales</taxon>
        <taxon>Planctomycetaceae</taxon>
        <taxon>Calycomorphotria</taxon>
    </lineage>
</organism>
<name>A0A517TAY5_9PLAN</name>
<dbReference type="EMBL" id="CP036316">
    <property type="protein sequence ID" value="QDT65529.1"/>
    <property type="molecule type" value="Genomic_DNA"/>
</dbReference>